<gene>
    <name evidence="5" type="ORF">GOP47_0009783</name>
</gene>
<dbReference type="CDD" id="cd10538">
    <property type="entry name" value="SET_SETDB-like"/>
    <property type="match status" value="1"/>
</dbReference>
<dbReference type="GO" id="GO:0008270">
    <property type="term" value="F:zinc ion binding"/>
    <property type="evidence" value="ECO:0007669"/>
    <property type="project" value="InterPro"/>
</dbReference>
<dbReference type="InterPro" id="IPR007728">
    <property type="entry name" value="Pre-SET_dom"/>
</dbReference>
<dbReference type="SMART" id="SM00468">
    <property type="entry name" value="PreSET"/>
    <property type="match status" value="1"/>
</dbReference>
<name>A0A9D4UXR7_ADICA</name>
<comment type="caution">
    <text evidence="5">The sequence shown here is derived from an EMBL/GenBank/DDBJ whole genome shotgun (WGS) entry which is preliminary data.</text>
</comment>
<reference evidence="5" key="1">
    <citation type="submission" date="2021-01" db="EMBL/GenBank/DDBJ databases">
        <title>Adiantum capillus-veneris genome.</title>
        <authorList>
            <person name="Fang Y."/>
            <person name="Liao Q."/>
        </authorList>
    </citation>
    <scope>NUCLEOTIDE SEQUENCE</scope>
    <source>
        <strain evidence="5">H3</strain>
        <tissue evidence="5">Leaf</tissue>
    </source>
</reference>
<dbReference type="Pfam" id="PF00856">
    <property type="entry name" value="SET"/>
    <property type="match status" value="1"/>
</dbReference>
<comment type="subcellular location">
    <subcellularLocation>
        <location evidence="1">Chromosome</location>
    </subcellularLocation>
</comment>
<dbReference type="InterPro" id="IPR046341">
    <property type="entry name" value="SET_dom_sf"/>
</dbReference>
<dbReference type="Gene3D" id="2.170.270.10">
    <property type="entry name" value="SET domain"/>
    <property type="match status" value="1"/>
</dbReference>
<protein>
    <recommendedName>
        <fullName evidence="7">Histone-lysine N-methyltransferase SUVR4</fullName>
    </recommendedName>
</protein>
<keyword evidence="2" id="KW-0158">Chromosome</keyword>
<dbReference type="OrthoDB" id="308383at2759"/>
<feature type="domain" description="Pre-SET" evidence="4">
    <location>
        <begin position="382"/>
        <end position="475"/>
    </location>
</feature>
<organism evidence="5 6">
    <name type="scientific">Adiantum capillus-veneris</name>
    <name type="common">Maidenhair fern</name>
    <dbReference type="NCBI Taxonomy" id="13818"/>
    <lineage>
        <taxon>Eukaryota</taxon>
        <taxon>Viridiplantae</taxon>
        <taxon>Streptophyta</taxon>
        <taxon>Embryophyta</taxon>
        <taxon>Tracheophyta</taxon>
        <taxon>Polypodiopsida</taxon>
        <taxon>Polypodiidae</taxon>
        <taxon>Polypodiales</taxon>
        <taxon>Pteridineae</taxon>
        <taxon>Pteridaceae</taxon>
        <taxon>Vittarioideae</taxon>
        <taxon>Adiantum</taxon>
    </lineage>
</organism>
<dbReference type="GO" id="GO:0042054">
    <property type="term" value="F:histone methyltransferase activity"/>
    <property type="evidence" value="ECO:0007669"/>
    <property type="project" value="InterPro"/>
</dbReference>
<evidence type="ECO:0000313" key="6">
    <source>
        <dbReference type="Proteomes" id="UP000886520"/>
    </source>
</evidence>
<dbReference type="GO" id="GO:0005694">
    <property type="term" value="C:chromosome"/>
    <property type="evidence" value="ECO:0007669"/>
    <property type="project" value="UniProtKB-SubCell"/>
</dbReference>
<evidence type="ECO:0000256" key="2">
    <source>
        <dbReference type="ARBA" id="ARBA00022454"/>
    </source>
</evidence>
<dbReference type="PROSITE" id="PS50280">
    <property type="entry name" value="SET"/>
    <property type="match status" value="1"/>
</dbReference>
<keyword evidence="6" id="KW-1185">Reference proteome</keyword>
<dbReference type="PANTHER" id="PTHR46450:SF24">
    <property type="entry name" value="HISTONE-LYSINE N-METHYLTRANSFERASE SUVR4"/>
    <property type="match status" value="1"/>
</dbReference>
<dbReference type="AlphaFoldDB" id="A0A9D4UXR7"/>
<dbReference type="GO" id="GO:0005634">
    <property type="term" value="C:nucleus"/>
    <property type="evidence" value="ECO:0007669"/>
    <property type="project" value="InterPro"/>
</dbReference>
<dbReference type="Proteomes" id="UP000886520">
    <property type="component" value="Chromosome 9"/>
</dbReference>
<dbReference type="Pfam" id="PF05033">
    <property type="entry name" value="Pre-SET"/>
    <property type="match status" value="1"/>
</dbReference>
<dbReference type="EMBL" id="JABFUD020000009">
    <property type="protein sequence ID" value="KAI5075707.1"/>
    <property type="molecule type" value="Genomic_DNA"/>
</dbReference>
<proteinExistence type="predicted"/>
<evidence type="ECO:0008006" key="7">
    <source>
        <dbReference type="Google" id="ProtNLM"/>
    </source>
</evidence>
<dbReference type="PANTHER" id="PTHR46450">
    <property type="entry name" value="INACTIVE HISTONE-LYSINE N-METHYLTRANSFERASE SUVR1-RELATED"/>
    <property type="match status" value="1"/>
</dbReference>
<evidence type="ECO:0000256" key="1">
    <source>
        <dbReference type="ARBA" id="ARBA00004286"/>
    </source>
</evidence>
<dbReference type="InterPro" id="IPR001214">
    <property type="entry name" value="SET_dom"/>
</dbReference>
<evidence type="ECO:0000313" key="5">
    <source>
        <dbReference type="EMBL" id="KAI5075707.1"/>
    </source>
</evidence>
<evidence type="ECO:0000259" key="4">
    <source>
        <dbReference type="PROSITE" id="PS50867"/>
    </source>
</evidence>
<feature type="domain" description="SET" evidence="3">
    <location>
        <begin position="478"/>
        <end position="611"/>
    </location>
</feature>
<dbReference type="PROSITE" id="PS50867">
    <property type="entry name" value="PRE_SET"/>
    <property type="match status" value="1"/>
</dbReference>
<sequence>MLVNLLEAKTPARVTRNSSRRCAASTEVRAAEVPVAEPNSVHKKANKRVTFSPVSANGEVSGADCVKDGEKQAQIESNHTKAAVVRQDIACSYSHELQLECLSFKETLQNDYVNDERGLLKKPRIDAAASPSVSRKLEPDMLLATPSPTKVKEEPLDFPLVIQKRDAARSPAPLPASMSTRQHEKQIVVYNKDSANKFRHNESEDTLIKEKPRRKVALLGHIEKSSQSKKENDSLQSIAAAYGSTSDDDSGAIEKIASMQLVQNTVHAKNTRASIAEGKRAVSHNNLTLRGSETSSKLAVTVKEEPACTLYSNGHPDTHSPNCEDISRGQELVPISVSNTLTCESLPPFYYIKNSITFQNAYVNFALARIGEEDCCAKCVGNCLERYPPCHCARESGGEFAYDLEGRLRQSLLREAIADKRNTESSSARNKYCDKGLCFLNSEQCKGHLIRKFVKECWSKCGCDMQCGNRVVQRGICRKLQVSYISKGKGWGLHTLEDLPPGTFICEYVGEILTNVELDTRNKAGDGHSDHYPTLLDADLNSETMLRDEELLCLDATYYGNIARFINHRCYDANLVDIPVEIESPDHHYYHIAFFTTRPVKALEELTWDYCIDFEDVMHPVKAFNCLCDSQYCRGRHYRP</sequence>
<dbReference type="SUPFAM" id="SSF82199">
    <property type="entry name" value="SET domain"/>
    <property type="match status" value="1"/>
</dbReference>
<dbReference type="SMART" id="SM00317">
    <property type="entry name" value="SET"/>
    <property type="match status" value="1"/>
</dbReference>
<evidence type="ECO:0000259" key="3">
    <source>
        <dbReference type="PROSITE" id="PS50280"/>
    </source>
</evidence>
<accession>A0A9D4UXR7</accession>